<name>F3L254_9GAMM</name>
<protein>
    <submittedName>
        <fullName evidence="1">Uncharacterized protein</fullName>
    </submittedName>
</protein>
<accession>F3L254</accession>
<comment type="caution">
    <text evidence="1">The sequence shown here is derived from an EMBL/GenBank/DDBJ whole genome shotgun (WGS) entry which is preliminary data.</text>
</comment>
<dbReference type="RefSeq" id="WP_009575852.1">
    <property type="nucleotide sequence ID" value="NZ_AEIG01000042.1"/>
</dbReference>
<organism evidence="1 2">
    <name type="scientific">Aequoribacter fuscus</name>
    <dbReference type="NCBI Taxonomy" id="2518989"/>
    <lineage>
        <taxon>Bacteria</taxon>
        <taxon>Pseudomonadati</taxon>
        <taxon>Pseudomonadota</taxon>
        <taxon>Gammaproteobacteria</taxon>
        <taxon>Cellvibrionales</taxon>
        <taxon>Halieaceae</taxon>
        <taxon>Aequoribacter</taxon>
    </lineage>
</organism>
<dbReference type="AlphaFoldDB" id="F3L254"/>
<evidence type="ECO:0000313" key="2">
    <source>
        <dbReference type="Proteomes" id="UP000005615"/>
    </source>
</evidence>
<sequence>MKMRVPIIASLIVLSTNATALAQAADVLDMTDSEQTIELSTAELDGYRDVIKSLEETGGAYALGLSEELLGFGLALQRSGRQTQAVEIFQRGTHITRINQGLYSEQQIPFLKGSINSLAVLQDIRAADDQQDYLIRVQQRALPAGPERISAWLAYAYWQRSQFLKDPVDTQFPRLVKMLDAYQSALNELKTFEDERQLVADSLWGLIQTYFLITSFDDEKDASPFERRTNFDENAPQENFYEFYRDADRGAPQAIELLVHLLSELHGVTSFEAFHASIQLADWHLWRGERRTASELYRQIDQVIGELEDETQIQDLRERLFNRITLLPDISGIRLLPPAVPAEEGNVTLSFNVTDRGSVRNVKRIEVAEGFDGLAGKFIRYLRHAVFRPHVIEGTTVTREGVEQTYVLQVD</sequence>
<evidence type="ECO:0000313" key="1">
    <source>
        <dbReference type="EMBL" id="EGG29579.1"/>
    </source>
</evidence>
<keyword evidence="2" id="KW-1185">Reference proteome</keyword>
<reference evidence="1 2" key="1">
    <citation type="journal article" date="2011" name="J. Bacteriol.">
        <title>Genome sequence of strain IMCC3088, a proteorhodopsin-containing marine bacterium belonging to the OM60/NOR5 clade.</title>
        <authorList>
            <person name="Jang Y."/>
            <person name="Oh H.M."/>
            <person name="Kang I."/>
            <person name="Lee K."/>
            <person name="Yang S.J."/>
            <person name="Cho J.C."/>
        </authorList>
    </citation>
    <scope>NUCLEOTIDE SEQUENCE [LARGE SCALE GENOMIC DNA]</scope>
    <source>
        <strain evidence="1 2">IMCC3088</strain>
    </source>
</reference>
<dbReference type="EMBL" id="AEIG01000042">
    <property type="protein sequence ID" value="EGG29579.1"/>
    <property type="molecule type" value="Genomic_DNA"/>
</dbReference>
<gene>
    <name evidence="1" type="ORF">IMCC3088_1621</name>
</gene>
<dbReference type="Proteomes" id="UP000005615">
    <property type="component" value="Unassembled WGS sequence"/>
</dbReference>
<proteinExistence type="predicted"/>
<dbReference type="OrthoDB" id="7052406at2"/>